<dbReference type="GeneTree" id="ENSGT00390000000427"/>
<dbReference type="InterPro" id="IPR008733">
    <property type="entry name" value="PEX11"/>
</dbReference>
<accession>A0A8C5RZ84</accession>
<evidence type="ECO:0000256" key="3">
    <source>
        <dbReference type="ARBA" id="ARBA00046271"/>
    </source>
</evidence>
<organism evidence="5 6">
    <name type="scientific">Laticauda laticaudata</name>
    <name type="common">Blue-ringed sea krait</name>
    <name type="synonym">Blue-lipped sea krait</name>
    <dbReference type="NCBI Taxonomy" id="8630"/>
    <lineage>
        <taxon>Eukaryota</taxon>
        <taxon>Metazoa</taxon>
        <taxon>Chordata</taxon>
        <taxon>Craniata</taxon>
        <taxon>Vertebrata</taxon>
        <taxon>Euteleostomi</taxon>
        <taxon>Lepidosauria</taxon>
        <taxon>Squamata</taxon>
        <taxon>Bifurcata</taxon>
        <taxon>Unidentata</taxon>
        <taxon>Episquamata</taxon>
        <taxon>Toxicofera</taxon>
        <taxon>Serpentes</taxon>
        <taxon>Colubroidea</taxon>
        <taxon>Elapidae</taxon>
        <taxon>Laticaudinae</taxon>
        <taxon>Laticauda</taxon>
    </lineage>
</organism>
<name>A0A8C5RZ84_LATLA</name>
<comment type="subcellular location">
    <subcellularLocation>
        <location evidence="3">Peroxisome membrane</location>
    </subcellularLocation>
</comment>
<evidence type="ECO:0000313" key="5">
    <source>
        <dbReference type="Ensembl" id="ENSLLTP00000010331.1"/>
    </source>
</evidence>
<evidence type="ECO:0000256" key="2">
    <source>
        <dbReference type="ARBA" id="ARBA00023140"/>
    </source>
</evidence>
<dbReference type="PANTHER" id="PTHR20990">
    <property type="entry name" value="PEROXISOMAL BIOGENESIS FACTOR 11"/>
    <property type="match status" value="1"/>
</dbReference>
<dbReference type="PANTHER" id="PTHR20990:SF1">
    <property type="entry name" value="PEROXISOMAL MEMBRANE PROTEIN 11C"/>
    <property type="match status" value="1"/>
</dbReference>
<reference evidence="5" key="1">
    <citation type="submission" date="2025-08" db="UniProtKB">
        <authorList>
            <consortium name="Ensembl"/>
        </authorList>
    </citation>
    <scope>IDENTIFICATION</scope>
</reference>
<proteinExistence type="predicted"/>
<keyword evidence="6" id="KW-1185">Reference proteome</keyword>
<dbReference type="InterPro" id="IPR026510">
    <property type="entry name" value="PEX11C_met"/>
</dbReference>
<evidence type="ECO:0000256" key="4">
    <source>
        <dbReference type="SAM" id="MobiDB-lite"/>
    </source>
</evidence>
<dbReference type="Pfam" id="PF05648">
    <property type="entry name" value="PEX11"/>
    <property type="match status" value="1"/>
</dbReference>
<dbReference type="GO" id="GO:0016559">
    <property type="term" value="P:peroxisome fission"/>
    <property type="evidence" value="ECO:0007669"/>
    <property type="project" value="InterPro"/>
</dbReference>
<evidence type="ECO:0000256" key="1">
    <source>
        <dbReference type="ARBA" id="ARBA00023136"/>
    </source>
</evidence>
<keyword evidence="2" id="KW-0576">Peroxisome</keyword>
<reference evidence="5" key="2">
    <citation type="submission" date="2025-09" db="UniProtKB">
        <authorList>
            <consortium name="Ensembl"/>
        </authorList>
    </citation>
    <scope>IDENTIFICATION</scope>
</reference>
<dbReference type="Proteomes" id="UP000694406">
    <property type="component" value="Unplaced"/>
</dbReference>
<evidence type="ECO:0000313" key="6">
    <source>
        <dbReference type="Proteomes" id="UP000694406"/>
    </source>
</evidence>
<protein>
    <submittedName>
        <fullName evidence="5">Peroxisomal biosis factor 11 gamma</fullName>
    </submittedName>
</protein>
<dbReference type="AlphaFoldDB" id="A0A8C5RZ84"/>
<sequence>MTRTIRGRPGSVAMAAGPPFSGLVSELETYRGRDRVIRTICYGCQLAGGILVARRQPGEPSLGQGLLAVSAQLSHCRTVLRLFDDLAMLSYSCQYGLGNKEKDPAMRWLSIFNNVADQLYYPCEHVAWAADAEIIHANSSRWWTLSTTLWGFSLLLGIARSLRILLLLRRKQHTESRDFYQKTRAEMHKQTLTIISNLADLANAIHWLPPGILWAGKFSPWFVGLMAFQHLLGLAQARRHPRLDAASSACAAVPDVRAPSPRLAGIPAASPSHADRPLAAVPAPPVLGSDAPSAAVPPPLAPVTGSSLPPSGAAGGHSLVPSAAAQSSTGSAISAHWPVLPAASQNCVVSPDPAANSLAWIAAGTASATQCSCPAGLSPPGKGWRGRCTAQFSPSKNWEKGNPAGWFCGNAPRKMFIIVSP</sequence>
<feature type="region of interest" description="Disordered" evidence="4">
    <location>
        <begin position="263"/>
        <end position="321"/>
    </location>
</feature>
<dbReference type="GO" id="GO:0005778">
    <property type="term" value="C:peroxisomal membrane"/>
    <property type="evidence" value="ECO:0007669"/>
    <property type="project" value="UniProtKB-SubCell"/>
</dbReference>
<feature type="compositionally biased region" description="Low complexity" evidence="4">
    <location>
        <begin position="302"/>
        <end position="318"/>
    </location>
</feature>
<keyword evidence="1" id="KW-0472">Membrane</keyword>
<dbReference type="Ensembl" id="ENSLLTT00000010712.1">
    <property type="protein sequence ID" value="ENSLLTP00000010331.1"/>
    <property type="gene ID" value="ENSLLTG00000007921.1"/>
</dbReference>
<gene>
    <name evidence="5" type="primary">PEX11G</name>
</gene>